<keyword evidence="13" id="KW-1185">Reference proteome</keyword>
<protein>
    <recommendedName>
        <fullName evidence="3">porphobilinogen synthase</fullName>
        <ecNumber evidence="3">4.2.1.24</ecNumber>
    </recommendedName>
    <alternativeName>
        <fullName evidence="9">Porphobilinogen synthase</fullName>
    </alternativeName>
</protein>
<comment type="similarity">
    <text evidence="2 11">Belongs to the ALAD family.</text>
</comment>
<dbReference type="Gene3D" id="3.20.20.70">
    <property type="entry name" value="Aldolase class I"/>
    <property type="match status" value="1"/>
</dbReference>
<evidence type="ECO:0000256" key="5">
    <source>
        <dbReference type="ARBA" id="ARBA00023239"/>
    </source>
</evidence>
<dbReference type="PANTHER" id="PTHR11458:SF0">
    <property type="entry name" value="DELTA-AMINOLEVULINIC ACID DEHYDRATASE"/>
    <property type="match status" value="1"/>
</dbReference>
<accession>A0ABM5IZ56</accession>
<evidence type="ECO:0000256" key="8">
    <source>
        <dbReference type="ARBA" id="ARBA00025861"/>
    </source>
</evidence>
<comment type="subunit">
    <text evidence="8">Homooctamer; active form. Homohexamer; low activity form.</text>
</comment>
<comment type="function">
    <text evidence="7">Catalyzes an early step in the biosynthesis of tetrapyrroles. Binds two molecules of 5-aminolevulinate per subunit, each at a distinct site, and catalyzes their condensation to form porphobilinogen.</text>
</comment>
<evidence type="ECO:0000256" key="4">
    <source>
        <dbReference type="ARBA" id="ARBA00023133"/>
    </source>
</evidence>
<evidence type="ECO:0000256" key="11">
    <source>
        <dbReference type="RuleBase" id="RU004161"/>
    </source>
</evidence>
<dbReference type="PRINTS" id="PR00144">
    <property type="entry name" value="DALDHYDRTASE"/>
</dbReference>
<dbReference type="EnsemblMetazoa" id="XM_028295444.2">
    <property type="protein sequence ID" value="XP_028151245.2"/>
    <property type="gene ID" value="LOC114344613"/>
</dbReference>
<dbReference type="Proteomes" id="UP001652700">
    <property type="component" value="Unplaced"/>
</dbReference>
<comment type="pathway">
    <text evidence="1">Porphyrin-containing compound metabolism; protoporphyrin-IX biosynthesis; coproporphyrinogen-III from 5-aminolevulinate: step 1/4.</text>
</comment>
<evidence type="ECO:0000256" key="1">
    <source>
        <dbReference type="ARBA" id="ARBA00004694"/>
    </source>
</evidence>
<reference evidence="12" key="1">
    <citation type="submission" date="2025-05" db="UniProtKB">
        <authorList>
            <consortium name="EnsemblMetazoa"/>
        </authorList>
    </citation>
    <scope>IDENTIFICATION</scope>
</reference>
<dbReference type="PANTHER" id="PTHR11458">
    <property type="entry name" value="DELTA-AMINOLEVULINIC ACID DEHYDRATASE"/>
    <property type="match status" value="1"/>
</dbReference>
<dbReference type="InterPro" id="IPR001731">
    <property type="entry name" value="ALAD"/>
</dbReference>
<dbReference type="EC" id="4.2.1.24" evidence="3"/>
<keyword evidence="5" id="KW-0456">Lyase</keyword>
<evidence type="ECO:0000256" key="9">
    <source>
        <dbReference type="ARBA" id="ARBA00032837"/>
    </source>
</evidence>
<evidence type="ECO:0000256" key="2">
    <source>
        <dbReference type="ARBA" id="ARBA00008055"/>
    </source>
</evidence>
<dbReference type="RefSeq" id="XP_028151245.2">
    <property type="nucleotide sequence ID" value="XM_028295444.2"/>
</dbReference>
<dbReference type="PIRSF" id="PIRSF001415">
    <property type="entry name" value="Porphbilin_synth"/>
    <property type="match status" value="1"/>
</dbReference>
<sequence length="341" mass="37641">MTAKINFQVKNKDILQSGIFNQTLRDWQSIQCEITAKNLMYPVFIVEDDDVVQPISSMPGISRYGINKLRDHLQDVVKNGLQSVLLFGVVEKLSKDDFATHADSSQNPVVKALPKLKKWFPNLTIACDVCLCPYSSHGHCGILNNDGSLNNTASIQRISDVALAYAKAGADIVAPSDMMDGRIGAIKTKLVNNGLGNRVAVLSYTAKFASGFYGPFRDAAKSKPAFGDRKCYQLPPQSTGLALRAADRDVNEGADMLMVKPVMSYMDILRQIKDKHPEYPMFAYQVSGEYAMIHHAATRGDCDLKVILMEVLGSIRRAGADVIISYFTPQVLEWTTLKSKL</sequence>
<dbReference type="Pfam" id="PF00490">
    <property type="entry name" value="ALAD"/>
    <property type="match status" value="1"/>
</dbReference>
<evidence type="ECO:0000313" key="12">
    <source>
        <dbReference type="EnsemblMetazoa" id="XP_028151245.2"/>
    </source>
</evidence>
<keyword evidence="4" id="KW-0350">Heme biosynthesis</keyword>
<name>A0ABM5IZ56_DIAVI</name>
<evidence type="ECO:0000256" key="3">
    <source>
        <dbReference type="ARBA" id="ARBA00012053"/>
    </source>
</evidence>
<evidence type="ECO:0000256" key="10">
    <source>
        <dbReference type="ARBA" id="ARBA00047651"/>
    </source>
</evidence>
<dbReference type="InterPro" id="IPR013785">
    <property type="entry name" value="Aldolase_TIM"/>
</dbReference>
<organism evidence="12 13">
    <name type="scientific">Diabrotica virgifera virgifera</name>
    <name type="common">western corn rootworm</name>
    <dbReference type="NCBI Taxonomy" id="50390"/>
    <lineage>
        <taxon>Eukaryota</taxon>
        <taxon>Metazoa</taxon>
        <taxon>Ecdysozoa</taxon>
        <taxon>Arthropoda</taxon>
        <taxon>Hexapoda</taxon>
        <taxon>Insecta</taxon>
        <taxon>Pterygota</taxon>
        <taxon>Neoptera</taxon>
        <taxon>Endopterygota</taxon>
        <taxon>Coleoptera</taxon>
        <taxon>Polyphaga</taxon>
        <taxon>Cucujiformia</taxon>
        <taxon>Chrysomeloidea</taxon>
        <taxon>Chrysomelidae</taxon>
        <taxon>Galerucinae</taxon>
        <taxon>Diabroticina</taxon>
        <taxon>Diabroticites</taxon>
        <taxon>Diabrotica</taxon>
    </lineage>
</organism>
<dbReference type="SMART" id="SM01004">
    <property type="entry name" value="ALAD"/>
    <property type="match status" value="1"/>
</dbReference>
<keyword evidence="6" id="KW-0627">Porphyrin biosynthesis</keyword>
<dbReference type="SUPFAM" id="SSF51569">
    <property type="entry name" value="Aldolase"/>
    <property type="match status" value="1"/>
</dbReference>
<comment type="catalytic activity">
    <reaction evidence="10">
        <text>2 5-aminolevulinate = porphobilinogen + 2 H2O + H(+)</text>
        <dbReference type="Rhea" id="RHEA:24064"/>
        <dbReference type="ChEBI" id="CHEBI:15377"/>
        <dbReference type="ChEBI" id="CHEBI:15378"/>
        <dbReference type="ChEBI" id="CHEBI:58126"/>
        <dbReference type="ChEBI" id="CHEBI:356416"/>
        <dbReference type="EC" id="4.2.1.24"/>
    </reaction>
</comment>
<dbReference type="NCBIfam" id="NF006762">
    <property type="entry name" value="PRK09283.1"/>
    <property type="match status" value="1"/>
</dbReference>
<evidence type="ECO:0000313" key="13">
    <source>
        <dbReference type="Proteomes" id="UP001652700"/>
    </source>
</evidence>
<evidence type="ECO:0000256" key="7">
    <source>
        <dbReference type="ARBA" id="ARBA00025628"/>
    </source>
</evidence>
<proteinExistence type="inferred from homology"/>
<dbReference type="GeneID" id="114344613"/>
<evidence type="ECO:0000256" key="6">
    <source>
        <dbReference type="ARBA" id="ARBA00023244"/>
    </source>
</evidence>